<dbReference type="HOGENOM" id="CLU_2015330_0_0_1"/>
<reference evidence="2 3" key="1">
    <citation type="submission" date="2015-01" db="EMBL/GenBank/DDBJ databases">
        <title>The Genome Sequence of Cladophialophora immunda CBS83496.</title>
        <authorList>
            <consortium name="The Broad Institute Genomics Platform"/>
            <person name="Cuomo C."/>
            <person name="de Hoog S."/>
            <person name="Gorbushina A."/>
            <person name="Stielow B."/>
            <person name="Teixiera M."/>
            <person name="Abouelleil A."/>
            <person name="Chapman S.B."/>
            <person name="Priest M."/>
            <person name="Young S.K."/>
            <person name="Wortman J."/>
            <person name="Nusbaum C."/>
            <person name="Birren B."/>
        </authorList>
    </citation>
    <scope>NUCLEOTIDE SEQUENCE [LARGE SCALE GENOMIC DNA]</scope>
    <source>
        <strain evidence="2 3">CBS 83496</strain>
    </source>
</reference>
<evidence type="ECO:0000313" key="3">
    <source>
        <dbReference type="Proteomes" id="UP000054466"/>
    </source>
</evidence>
<dbReference type="VEuPathDB" id="FungiDB:PV07_11747"/>
<feature type="region of interest" description="Disordered" evidence="1">
    <location>
        <begin position="25"/>
        <end position="49"/>
    </location>
</feature>
<feature type="compositionally biased region" description="Polar residues" evidence="1">
    <location>
        <begin position="25"/>
        <end position="36"/>
    </location>
</feature>
<name>A0A0D2BWW8_9EURO</name>
<proteinExistence type="predicted"/>
<keyword evidence="3" id="KW-1185">Reference proteome</keyword>
<accession>A0A0D2BWW8</accession>
<dbReference type="RefSeq" id="XP_016243774.1">
    <property type="nucleotide sequence ID" value="XM_016399212.1"/>
</dbReference>
<dbReference type="AlphaFoldDB" id="A0A0D2BWW8"/>
<gene>
    <name evidence="2" type="ORF">PV07_11747</name>
</gene>
<dbReference type="OrthoDB" id="5411374at2759"/>
<sequence>MSTTRETLTILLLARKGSVLDETRSQLLQGSANEETSPSPSPSSRPDLRVYAGTTVDDLRSAFDQASREARTIQHVFVGAGLELEHRLEIVKEIITLSGDTSVHLKEATSGPGGFLPFIQAVLGGQPGRTSGHSL</sequence>
<dbReference type="EMBL" id="KN847046">
    <property type="protein sequence ID" value="KIW23558.1"/>
    <property type="molecule type" value="Genomic_DNA"/>
</dbReference>
<dbReference type="GeneID" id="27350941"/>
<evidence type="ECO:0000313" key="2">
    <source>
        <dbReference type="EMBL" id="KIW23558.1"/>
    </source>
</evidence>
<evidence type="ECO:0000256" key="1">
    <source>
        <dbReference type="SAM" id="MobiDB-lite"/>
    </source>
</evidence>
<protein>
    <submittedName>
        <fullName evidence="2">Uncharacterized protein</fullName>
    </submittedName>
</protein>
<organism evidence="2 3">
    <name type="scientific">Cladophialophora immunda</name>
    <dbReference type="NCBI Taxonomy" id="569365"/>
    <lineage>
        <taxon>Eukaryota</taxon>
        <taxon>Fungi</taxon>
        <taxon>Dikarya</taxon>
        <taxon>Ascomycota</taxon>
        <taxon>Pezizomycotina</taxon>
        <taxon>Eurotiomycetes</taxon>
        <taxon>Chaetothyriomycetidae</taxon>
        <taxon>Chaetothyriales</taxon>
        <taxon>Herpotrichiellaceae</taxon>
        <taxon>Cladophialophora</taxon>
    </lineage>
</organism>
<dbReference type="Proteomes" id="UP000054466">
    <property type="component" value="Unassembled WGS sequence"/>
</dbReference>